<dbReference type="EMBL" id="SRYW01000006">
    <property type="protein sequence ID" value="TGY34481.1"/>
    <property type="molecule type" value="Genomic_DNA"/>
</dbReference>
<evidence type="ECO:0000259" key="5">
    <source>
        <dbReference type="Pfam" id="PF02518"/>
    </source>
</evidence>
<sequence>MPAFLRTLVSPLSLAGLLTLLGVGLSLGLPSDANGALRWGVLGAFIALFLAYDHLPARSPLRLASDVLQALLALWLAWLEPRVGTVPVLLVVLVAHLAEHWPPRPVLAATLLLNISLYAVLRHSGFSHPLLIVTIYAGFQAFAALTAHYARSAGQARDALARVNADLLATRALLADGARDAERLRLARELHDVAGHKLTAMRLNLRALATEPLLAHREPLLLAERLSGELLGDIRQVVQSMRDDRGLDLATALQALAAPFPRPGLRLRIAEQVRITNPLVADAVVRLAQEALTNAARHGDASTVWLDINKEDHCVRIDIRDDGQRPERIREGNGITGMRERLADLQGQLELARTDAGGMHLTARLPA</sequence>
<evidence type="ECO:0000313" key="7">
    <source>
        <dbReference type="EMBL" id="TGY34481.1"/>
    </source>
</evidence>
<dbReference type="InterPro" id="IPR050482">
    <property type="entry name" value="Sensor_HK_TwoCompSys"/>
</dbReference>
<dbReference type="GO" id="GO:0000155">
    <property type="term" value="F:phosphorelay sensor kinase activity"/>
    <property type="evidence" value="ECO:0007669"/>
    <property type="project" value="InterPro"/>
</dbReference>
<evidence type="ECO:0000256" key="1">
    <source>
        <dbReference type="ARBA" id="ARBA00022679"/>
    </source>
</evidence>
<keyword evidence="2 7" id="KW-0418">Kinase</keyword>
<dbReference type="Pfam" id="PF02518">
    <property type="entry name" value="HATPase_c"/>
    <property type="match status" value="1"/>
</dbReference>
<feature type="domain" description="Histidine kinase/HSP90-like ATPase" evidence="5">
    <location>
        <begin position="282"/>
        <end position="366"/>
    </location>
</feature>
<evidence type="ECO:0000256" key="2">
    <source>
        <dbReference type="ARBA" id="ARBA00022777"/>
    </source>
</evidence>
<keyword evidence="4" id="KW-0472">Membrane</keyword>
<keyword evidence="1" id="KW-0808">Transferase</keyword>
<dbReference type="InterPro" id="IPR036890">
    <property type="entry name" value="HATPase_C_sf"/>
</dbReference>
<keyword evidence="3" id="KW-0902">Two-component regulatory system</keyword>
<feature type="transmembrane region" description="Helical" evidence="4">
    <location>
        <begin position="36"/>
        <end position="55"/>
    </location>
</feature>
<feature type="domain" description="Signal transduction histidine kinase subgroup 3 dimerisation and phosphoacceptor" evidence="6">
    <location>
        <begin position="182"/>
        <end position="244"/>
    </location>
</feature>
<dbReference type="InterPro" id="IPR003594">
    <property type="entry name" value="HATPase_dom"/>
</dbReference>
<dbReference type="Proteomes" id="UP000306631">
    <property type="component" value="Unassembled WGS sequence"/>
</dbReference>
<dbReference type="GO" id="GO:0016020">
    <property type="term" value="C:membrane"/>
    <property type="evidence" value="ECO:0007669"/>
    <property type="project" value="InterPro"/>
</dbReference>
<dbReference type="CDD" id="cd16917">
    <property type="entry name" value="HATPase_UhpB-NarQ-NarX-like"/>
    <property type="match status" value="1"/>
</dbReference>
<evidence type="ECO:0000256" key="3">
    <source>
        <dbReference type="ARBA" id="ARBA00023012"/>
    </source>
</evidence>
<dbReference type="GO" id="GO:0046983">
    <property type="term" value="F:protein dimerization activity"/>
    <property type="evidence" value="ECO:0007669"/>
    <property type="project" value="InterPro"/>
</dbReference>
<name>A0A4S2D0V0_STEMA</name>
<accession>A0A4S2D0V0</accession>
<organism evidence="7 8">
    <name type="scientific">Stenotrophomonas maltophilia</name>
    <name type="common">Pseudomonas maltophilia</name>
    <name type="synonym">Xanthomonas maltophilia</name>
    <dbReference type="NCBI Taxonomy" id="40324"/>
    <lineage>
        <taxon>Bacteria</taxon>
        <taxon>Pseudomonadati</taxon>
        <taxon>Pseudomonadota</taxon>
        <taxon>Gammaproteobacteria</taxon>
        <taxon>Lysobacterales</taxon>
        <taxon>Lysobacteraceae</taxon>
        <taxon>Stenotrophomonas</taxon>
        <taxon>Stenotrophomonas maltophilia group</taxon>
    </lineage>
</organism>
<feature type="transmembrane region" description="Helical" evidence="4">
    <location>
        <begin position="130"/>
        <end position="150"/>
    </location>
</feature>
<dbReference type="Gene3D" id="3.30.565.10">
    <property type="entry name" value="Histidine kinase-like ATPase, C-terminal domain"/>
    <property type="match status" value="1"/>
</dbReference>
<gene>
    <name evidence="7" type="ORF">E5352_08525</name>
</gene>
<reference evidence="7 8" key="1">
    <citation type="submission" date="2019-04" db="EMBL/GenBank/DDBJ databases">
        <title>Microbes associate with the intestines of laboratory mice.</title>
        <authorList>
            <person name="Navarre W."/>
            <person name="Wong E."/>
            <person name="Huang K."/>
            <person name="Tropini C."/>
            <person name="Ng K."/>
            <person name="Yu B."/>
        </authorList>
    </citation>
    <scope>NUCLEOTIDE SEQUENCE [LARGE SCALE GENOMIC DNA]</scope>
    <source>
        <strain evidence="7 8">NM62_B4-13</strain>
    </source>
</reference>
<keyword evidence="4" id="KW-1133">Transmembrane helix</keyword>
<dbReference type="Gene3D" id="1.20.5.1930">
    <property type="match status" value="1"/>
</dbReference>
<protein>
    <submittedName>
        <fullName evidence="7">Sensor histidine kinase</fullName>
    </submittedName>
</protein>
<dbReference type="OrthoDB" id="9797605at2"/>
<evidence type="ECO:0000259" key="6">
    <source>
        <dbReference type="Pfam" id="PF07730"/>
    </source>
</evidence>
<feature type="transmembrane region" description="Helical" evidence="4">
    <location>
        <begin position="67"/>
        <end position="98"/>
    </location>
</feature>
<proteinExistence type="predicted"/>
<comment type="caution">
    <text evidence="7">The sequence shown here is derived from an EMBL/GenBank/DDBJ whole genome shotgun (WGS) entry which is preliminary data.</text>
</comment>
<feature type="transmembrane region" description="Helical" evidence="4">
    <location>
        <begin position="104"/>
        <end position="121"/>
    </location>
</feature>
<dbReference type="RefSeq" id="WP_136004531.1">
    <property type="nucleotide sequence ID" value="NZ_SRYW01000006.1"/>
</dbReference>
<keyword evidence="4" id="KW-0812">Transmembrane</keyword>
<dbReference type="AlphaFoldDB" id="A0A4S2D0V0"/>
<dbReference type="PANTHER" id="PTHR24421">
    <property type="entry name" value="NITRATE/NITRITE SENSOR PROTEIN NARX-RELATED"/>
    <property type="match status" value="1"/>
</dbReference>
<dbReference type="Pfam" id="PF07730">
    <property type="entry name" value="HisKA_3"/>
    <property type="match status" value="1"/>
</dbReference>
<dbReference type="PANTHER" id="PTHR24421:SF59">
    <property type="entry name" value="OXYGEN SENSOR HISTIDINE KINASE NREB"/>
    <property type="match status" value="1"/>
</dbReference>
<dbReference type="SUPFAM" id="SSF55874">
    <property type="entry name" value="ATPase domain of HSP90 chaperone/DNA topoisomerase II/histidine kinase"/>
    <property type="match status" value="1"/>
</dbReference>
<dbReference type="InterPro" id="IPR011712">
    <property type="entry name" value="Sig_transdc_His_kin_sub3_dim/P"/>
</dbReference>
<evidence type="ECO:0000256" key="4">
    <source>
        <dbReference type="SAM" id="Phobius"/>
    </source>
</evidence>
<evidence type="ECO:0000313" key="8">
    <source>
        <dbReference type="Proteomes" id="UP000306631"/>
    </source>
</evidence>